<evidence type="ECO:0000256" key="1">
    <source>
        <dbReference type="SAM" id="MobiDB-lite"/>
    </source>
</evidence>
<evidence type="ECO:0000313" key="3">
    <source>
        <dbReference type="Proteomes" id="UP000324222"/>
    </source>
</evidence>
<reference evidence="2 3" key="1">
    <citation type="submission" date="2019-05" db="EMBL/GenBank/DDBJ databases">
        <title>Another draft genome of Portunus trituberculatus and its Hox gene families provides insights of decapod evolution.</title>
        <authorList>
            <person name="Jeong J.-H."/>
            <person name="Song I."/>
            <person name="Kim S."/>
            <person name="Choi T."/>
            <person name="Kim D."/>
            <person name="Ryu S."/>
            <person name="Kim W."/>
        </authorList>
    </citation>
    <scope>NUCLEOTIDE SEQUENCE [LARGE SCALE GENOMIC DNA]</scope>
    <source>
        <tissue evidence="2">Muscle</tissue>
    </source>
</reference>
<dbReference type="EMBL" id="VSRR010088588">
    <property type="protein sequence ID" value="MPC91661.1"/>
    <property type="molecule type" value="Genomic_DNA"/>
</dbReference>
<dbReference type="Proteomes" id="UP000324222">
    <property type="component" value="Unassembled WGS sequence"/>
</dbReference>
<protein>
    <submittedName>
        <fullName evidence="2">Uncharacterized protein</fullName>
    </submittedName>
</protein>
<accession>A0A5B7J1K3</accession>
<sequence length="84" mass="9380">MRASAWRPACTELDGGGTTGKARHEKHRSVLPAWSLGVRGIAPSQTHVQCTVERDKRNRVAVALFVLTRSPRRLLRRESYLGEA</sequence>
<dbReference type="AlphaFoldDB" id="A0A5B7J1K3"/>
<name>A0A5B7J1K3_PORTR</name>
<feature type="region of interest" description="Disordered" evidence="1">
    <location>
        <begin position="1"/>
        <end position="26"/>
    </location>
</feature>
<comment type="caution">
    <text evidence="2">The sequence shown here is derived from an EMBL/GenBank/DDBJ whole genome shotgun (WGS) entry which is preliminary data.</text>
</comment>
<proteinExistence type="predicted"/>
<gene>
    <name evidence="2" type="ORF">E2C01_086713</name>
</gene>
<keyword evidence="3" id="KW-1185">Reference proteome</keyword>
<evidence type="ECO:0000313" key="2">
    <source>
        <dbReference type="EMBL" id="MPC91661.1"/>
    </source>
</evidence>
<organism evidence="2 3">
    <name type="scientific">Portunus trituberculatus</name>
    <name type="common">Swimming crab</name>
    <name type="synonym">Neptunus trituberculatus</name>
    <dbReference type="NCBI Taxonomy" id="210409"/>
    <lineage>
        <taxon>Eukaryota</taxon>
        <taxon>Metazoa</taxon>
        <taxon>Ecdysozoa</taxon>
        <taxon>Arthropoda</taxon>
        <taxon>Crustacea</taxon>
        <taxon>Multicrustacea</taxon>
        <taxon>Malacostraca</taxon>
        <taxon>Eumalacostraca</taxon>
        <taxon>Eucarida</taxon>
        <taxon>Decapoda</taxon>
        <taxon>Pleocyemata</taxon>
        <taxon>Brachyura</taxon>
        <taxon>Eubrachyura</taxon>
        <taxon>Portunoidea</taxon>
        <taxon>Portunidae</taxon>
        <taxon>Portuninae</taxon>
        <taxon>Portunus</taxon>
    </lineage>
</organism>